<proteinExistence type="predicted"/>
<comment type="caution">
    <text evidence="2">The sequence shown here is derived from an EMBL/GenBank/DDBJ whole genome shotgun (WGS) entry which is preliminary data.</text>
</comment>
<accession>A0ABU8DL64</accession>
<dbReference type="EMBL" id="JBANEI010000023">
    <property type="protein sequence ID" value="MEI2684257.1"/>
    <property type="molecule type" value="Genomic_DNA"/>
</dbReference>
<gene>
    <name evidence="2" type="ORF">V8N49_21700</name>
</gene>
<evidence type="ECO:0000313" key="3">
    <source>
        <dbReference type="Proteomes" id="UP001306592"/>
    </source>
</evidence>
<evidence type="ECO:0000259" key="1">
    <source>
        <dbReference type="Pfam" id="PF17399"/>
    </source>
</evidence>
<dbReference type="RefSeq" id="WP_336203892.1">
    <property type="nucleotide sequence ID" value="NZ_JBANEI010000023.1"/>
</dbReference>
<evidence type="ECO:0000313" key="2">
    <source>
        <dbReference type="EMBL" id="MEI2684257.1"/>
    </source>
</evidence>
<protein>
    <submittedName>
        <fullName evidence="2">DUF5405 family protein</fullName>
    </submittedName>
</protein>
<sequence length="89" mass="10085">MKITIDDRFVIEGGAHDFILSELRIVARGDNKGQQTKVRLGYYAKLEQLIRALITHDVKQSDVQSIQAMQQHIDRIAMQCEKAFGEIAA</sequence>
<feature type="domain" description="DUF5405" evidence="1">
    <location>
        <begin position="7"/>
        <end position="85"/>
    </location>
</feature>
<dbReference type="Pfam" id="PF17399">
    <property type="entry name" value="DUF5405"/>
    <property type="match status" value="1"/>
</dbReference>
<dbReference type="InterPro" id="IPR035404">
    <property type="entry name" value="DUF5405"/>
</dbReference>
<keyword evidence="3" id="KW-1185">Reference proteome</keyword>
<reference evidence="2 3" key="1">
    <citation type="submission" date="2024-02" db="EMBL/GenBank/DDBJ databases">
        <title>First report Erwinia aphidicola in onion in Chile.</title>
        <authorList>
            <person name="Valenzuela M."/>
            <person name="Pena M."/>
            <person name="Dutta B."/>
        </authorList>
    </citation>
    <scope>NUCLEOTIDE SEQUENCE [LARGE SCALE GENOMIC DNA]</scope>
    <source>
        <strain evidence="2 3">QCJ3A</strain>
    </source>
</reference>
<dbReference type="Proteomes" id="UP001306592">
    <property type="component" value="Unassembled WGS sequence"/>
</dbReference>
<organism evidence="2 3">
    <name type="scientific">Erwinia aphidicola</name>
    <dbReference type="NCBI Taxonomy" id="68334"/>
    <lineage>
        <taxon>Bacteria</taxon>
        <taxon>Pseudomonadati</taxon>
        <taxon>Pseudomonadota</taxon>
        <taxon>Gammaproteobacteria</taxon>
        <taxon>Enterobacterales</taxon>
        <taxon>Erwiniaceae</taxon>
        <taxon>Erwinia</taxon>
    </lineage>
</organism>
<name>A0ABU8DL64_ERWAP</name>